<dbReference type="Pfam" id="PF17851">
    <property type="entry name" value="GH43_C2"/>
    <property type="match status" value="1"/>
</dbReference>
<evidence type="ECO:0000313" key="7">
    <source>
        <dbReference type="EMBL" id="GAA4428676.1"/>
    </source>
</evidence>
<dbReference type="InterPro" id="IPR006710">
    <property type="entry name" value="Glyco_hydro_43"/>
</dbReference>
<dbReference type="PANTHER" id="PTHR42812:SF12">
    <property type="entry name" value="BETA-XYLOSIDASE-RELATED"/>
    <property type="match status" value="1"/>
</dbReference>
<keyword evidence="2 4" id="KW-0378">Hydrolase</keyword>
<comment type="similarity">
    <text evidence="1 4">Belongs to the glycosyl hydrolase 43 family.</text>
</comment>
<dbReference type="InterPro" id="IPR041542">
    <property type="entry name" value="GH43_C2"/>
</dbReference>
<organism evidence="7 8">
    <name type="scientific">Georgenia halophila</name>
    <dbReference type="NCBI Taxonomy" id="620889"/>
    <lineage>
        <taxon>Bacteria</taxon>
        <taxon>Bacillati</taxon>
        <taxon>Actinomycetota</taxon>
        <taxon>Actinomycetes</taxon>
        <taxon>Micrococcales</taxon>
        <taxon>Bogoriellaceae</taxon>
        <taxon>Georgenia</taxon>
    </lineage>
</organism>
<evidence type="ECO:0000256" key="3">
    <source>
        <dbReference type="ARBA" id="ARBA00023295"/>
    </source>
</evidence>
<gene>
    <name evidence="7" type="ORF">GCM10023169_30080</name>
</gene>
<accession>A0ABP8LFF0</accession>
<evidence type="ECO:0000256" key="1">
    <source>
        <dbReference type="ARBA" id="ARBA00009865"/>
    </source>
</evidence>
<proteinExistence type="inferred from homology"/>
<dbReference type="CDD" id="cd18617">
    <property type="entry name" value="GH43_XynB-like"/>
    <property type="match status" value="1"/>
</dbReference>
<dbReference type="InterPro" id="IPR023296">
    <property type="entry name" value="Glyco_hydro_beta-prop_sf"/>
</dbReference>
<comment type="caution">
    <text evidence="7">The sequence shown here is derived from an EMBL/GenBank/DDBJ whole genome shotgun (WGS) entry which is preliminary data.</text>
</comment>
<dbReference type="Proteomes" id="UP001500622">
    <property type="component" value="Unassembled WGS sequence"/>
</dbReference>
<dbReference type="Pfam" id="PF04616">
    <property type="entry name" value="Glyco_hydro_43"/>
    <property type="match status" value="1"/>
</dbReference>
<reference evidence="8" key="1">
    <citation type="journal article" date="2019" name="Int. J. Syst. Evol. Microbiol.">
        <title>The Global Catalogue of Microorganisms (GCM) 10K type strain sequencing project: providing services to taxonomists for standard genome sequencing and annotation.</title>
        <authorList>
            <consortium name="The Broad Institute Genomics Platform"/>
            <consortium name="The Broad Institute Genome Sequencing Center for Infectious Disease"/>
            <person name="Wu L."/>
            <person name="Ma J."/>
        </authorList>
    </citation>
    <scope>NUCLEOTIDE SEQUENCE [LARGE SCALE GENOMIC DNA]</scope>
    <source>
        <strain evidence="8">JCM 17810</strain>
    </source>
</reference>
<dbReference type="Gene3D" id="2.115.10.20">
    <property type="entry name" value="Glycosyl hydrolase domain, family 43"/>
    <property type="match status" value="1"/>
</dbReference>
<evidence type="ECO:0000256" key="5">
    <source>
        <dbReference type="SAM" id="MobiDB-lite"/>
    </source>
</evidence>
<dbReference type="EMBL" id="BAABGN010000012">
    <property type="protein sequence ID" value="GAA4428676.1"/>
    <property type="molecule type" value="Genomic_DNA"/>
</dbReference>
<name>A0ABP8LFF0_9MICO</name>
<evidence type="ECO:0000256" key="4">
    <source>
        <dbReference type="RuleBase" id="RU361187"/>
    </source>
</evidence>
<feature type="domain" description="Beta-xylosidase C-terminal Concanavalin A-like" evidence="6">
    <location>
        <begin position="337"/>
        <end position="519"/>
    </location>
</feature>
<protein>
    <submittedName>
        <fullName evidence="7">Glycoside hydrolase family 43 protein</fullName>
    </submittedName>
</protein>
<dbReference type="InterPro" id="IPR013320">
    <property type="entry name" value="ConA-like_dom_sf"/>
</dbReference>
<keyword evidence="3 4" id="KW-0326">Glycosidase</keyword>
<dbReference type="GO" id="GO:0016787">
    <property type="term" value="F:hydrolase activity"/>
    <property type="evidence" value="ECO:0007669"/>
    <property type="project" value="UniProtKB-KW"/>
</dbReference>
<dbReference type="InterPro" id="IPR051795">
    <property type="entry name" value="Glycosyl_Hydrlase_43"/>
</dbReference>
<dbReference type="SUPFAM" id="SSF49899">
    <property type="entry name" value="Concanavalin A-like lectins/glucanases"/>
    <property type="match status" value="1"/>
</dbReference>
<dbReference type="SUPFAM" id="SSF75005">
    <property type="entry name" value="Arabinanase/levansucrase/invertase"/>
    <property type="match status" value="1"/>
</dbReference>
<feature type="region of interest" description="Disordered" evidence="5">
    <location>
        <begin position="320"/>
        <end position="343"/>
    </location>
</feature>
<dbReference type="PANTHER" id="PTHR42812">
    <property type="entry name" value="BETA-XYLOSIDASE"/>
    <property type="match status" value="1"/>
</dbReference>
<evidence type="ECO:0000256" key="2">
    <source>
        <dbReference type="ARBA" id="ARBA00022801"/>
    </source>
</evidence>
<dbReference type="Gene3D" id="2.60.120.200">
    <property type="match status" value="1"/>
</dbReference>
<evidence type="ECO:0000259" key="6">
    <source>
        <dbReference type="Pfam" id="PF17851"/>
    </source>
</evidence>
<sequence>MRLAPYPGVTRRGKALRIEDGRTFENPVLPGFHPDPSVCRVGDAFYLVTSSFEYFPGIPVFTSLNLVHWAPIGHVLDRAGQLDLRGARTSGGIYAPTIRWHGGMFFVTATNVSAGGHFIVHGEDPRGPWSDPVWVDQDGIDPSLFFEGDTVYFTSNVEADVAGPHVTDAEFERGIQQCLINPITGKRLSPTRFIWGGTGGKFPEAPHLYRRGGFYYLVIAEGGTEYGHFGSVARSRSPWGPFEPSPYNPLLSHSGSPNPVQAVGHADLVELDGDEWWLVCLGIRPRGNWYHHNLGRETFLAPVTWTSDGWPTVRHAQVQMREQRPRRLPSASPLPSPATHHEWNTVRTPLDPVVFSRRPNWLSLTGRPATLDELHPSFLGRRQQHSDFSSSAGVDFDPQEVGDEAGLVVRMSESHHFEIAVVRRGNTRVLMTRLRVGSIVQETVHGSIPDGLVTMHIDCVDDSYTLGAATLDGPVRVTGDAVLLSSEVAGGFTGVYIGIYCTSQTDGRATIAYFRDFKYYEMPRLPVTEEWGLDEPERKEV</sequence>
<keyword evidence="8" id="KW-1185">Reference proteome</keyword>
<evidence type="ECO:0000313" key="8">
    <source>
        <dbReference type="Proteomes" id="UP001500622"/>
    </source>
</evidence>